<proteinExistence type="predicted"/>
<organism evidence="1">
    <name type="scientific">Siphoviridae sp. ctnpt50</name>
    <dbReference type="NCBI Taxonomy" id="2827941"/>
    <lineage>
        <taxon>Viruses</taxon>
        <taxon>Duplodnaviria</taxon>
        <taxon>Heunggongvirae</taxon>
        <taxon>Uroviricota</taxon>
        <taxon>Caudoviricetes</taxon>
    </lineage>
</organism>
<dbReference type="EMBL" id="BK032577">
    <property type="protein sequence ID" value="DAF48920.1"/>
    <property type="molecule type" value="Genomic_DNA"/>
</dbReference>
<reference evidence="1" key="1">
    <citation type="journal article" date="2021" name="Proc. Natl. Acad. Sci. U.S.A.">
        <title>A Catalog of Tens of Thousands of Viruses from Human Metagenomes Reveals Hidden Associations with Chronic Diseases.</title>
        <authorList>
            <person name="Tisza M.J."/>
            <person name="Buck C.B."/>
        </authorList>
    </citation>
    <scope>NUCLEOTIDE SEQUENCE</scope>
    <source>
        <strain evidence="1">Ctnpt50</strain>
    </source>
</reference>
<sequence>MAVYDISKYKDDSYLFSQTPPNFVKDNYYLKMIQMKIDSEWPYRPNRKWIEEEKEAGTELYEPLEVVIQSVKNDKGETVSDDWYRLVFKDCHRHNKVGYRYRFSYEFDPTEPNYRKNIWIGLNQTTMEPTSSQVVCRCNGNIGSIYTDENGQTSYHYEPVIQPSKLSNPMFDYSEVAIDPDGSMTLIAQFNKYTKQYYINQRFIIGTDRVYKVNNIIKSDSRTTFDVEDVGIMRIYLAMDQTGKLDNFETRIAYNGHEDDPNPEIGDDGEYIFTIAEPGAIPDTIPSDGLMFEPRVYKNGLPTEAEITCTTTLEGYGSDMMSVEDYCELIDNKDGTFILKRKMIDNQLQVVVSCIATVEGQPEMMLEFKVSLRPF</sequence>
<name>A0A8S5SDB1_9CAUD</name>
<evidence type="ECO:0000313" key="1">
    <source>
        <dbReference type="EMBL" id="DAF48920.1"/>
    </source>
</evidence>
<protein>
    <submittedName>
        <fullName evidence="1">Head closure knob</fullName>
    </submittedName>
</protein>
<accession>A0A8S5SDB1</accession>